<comment type="caution">
    <text evidence="3">The sequence shown here is derived from an EMBL/GenBank/DDBJ whole genome shotgun (WGS) entry which is preliminary data.</text>
</comment>
<evidence type="ECO:0000256" key="1">
    <source>
        <dbReference type="SAM" id="MobiDB-lite"/>
    </source>
</evidence>
<sequence>MRLRCLPELSVVTDSEQIGPDPIADPTAGTKSGSRKYSRCSRGSHGYKYTIKMSAFMNWSCEDVSKWIESLGYQQYTACFTENYINGRKLILVNCSTLPRLGVTDFNDMKAISGHICELLEILNPVGAEALHCPRGTKAVIFEEKSRTGSTADSLTYIQFLKERGLDEYT</sequence>
<dbReference type="Pfam" id="PF00536">
    <property type="entry name" value="SAM_1"/>
    <property type="match status" value="1"/>
</dbReference>
<dbReference type="Proteomes" id="UP001230051">
    <property type="component" value="Unassembled WGS sequence"/>
</dbReference>
<dbReference type="EMBL" id="JAGXEW010000060">
    <property type="protein sequence ID" value="KAK1150476.1"/>
    <property type="molecule type" value="Genomic_DNA"/>
</dbReference>
<gene>
    <name evidence="3" type="ORF">AOXY_G34015</name>
</gene>
<dbReference type="PROSITE" id="PS50105">
    <property type="entry name" value="SAM_DOMAIN"/>
    <property type="match status" value="1"/>
</dbReference>
<evidence type="ECO:0000259" key="2">
    <source>
        <dbReference type="PROSITE" id="PS50105"/>
    </source>
</evidence>
<dbReference type="Gene3D" id="1.10.150.50">
    <property type="entry name" value="Transcription Factor, Ets-1"/>
    <property type="match status" value="1"/>
</dbReference>
<feature type="region of interest" description="Disordered" evidence="1">
    <location>
        <begin position="16"/>
        <end position="36"/>
    </location>
</feature>
<evidence type="ECO:0000313" key="4">
    <source>
        <dbReference type="Proteomes" id="UP001230051"/>
    </source>
</evidence>
<dbReference type="SMART" id="SM00454">
    <property type="entry name" value="SAM"/>
    <property type="match status" value="1"/>
</dbReference>
<dbReference type="AlphaFoldDB" id="A0AAD8CGT6"/>
<protein>
    <recommendedName>
        <fullName evidence="2">SAM domain-containing protein</fullName>
    </recommendedName>
</protein>
<evidence type="ECO:0000313" key="3">
    <source>
        <dbReference type="EMBL" id="KAK1150476.1"/>
    </source>
</evidence>
<dbReference type="CDD" id="cd09530">
    <property type="entry name" value="SAM_Samd14"/>
    <property type="match status" value="1"/>
</dbReference>
<feature type="domain" description="SAM" evidence="2">
    <location>
        <begin position="59"/>
        <end position="122"/>
    </location>
</feature>
<dbReference type="InterPro" id="IPR013761">
    <property type="entry name" value="SAM/pointed_sf"/>
</dbReference>
<keyword evidence="4" id="KW-1185">Reference proteome</keyword>
<dbReference type="InterPro" id="IPR001660">
    <property type="entry name" value="SAM"/>
</dbReference>
<dbReference type="PANTHER" id="PTHR46829:SF1">
    <property type="entry name" value="STERILE ALPHA MOTIF DOMAIN-CONTAINING PROTEIN 15"/>
    <property type="match status" value="1"/>
</dbReference>
<dbReference type="SUPFAM" id="SSF47769">
    <property type="entry name" value="SAM/Pointed domain"/>
    <property type="match status" value="1"/>
</dbReference>
<organism evidence="3 4">
    <name type="scientific">Acipenser oxyrinchus oxyrinchus</name>
    <dbReference type="NCBI Taxonomy" id="40147"/>
    <lineage>
        <taxon>Eukaryota</taxon>
        <taxon>Metazoa</taxon>
        <taxon>Chordata</taxon>
        <taxon>Craniata</taxon>
        <taxon>Vertebrata</taxon>
        <taxon>Euteleostomi</taxon>
        <taxon>Actinopterygii</taxon>
        <taxon>Chondrostei</taxon>
        <taxon>Acipenseriformes</taxon>
        <taxon>Acipenseridae</taxon>
        <taxon>Acipenser</taxon>
    </lineage>
</organism>
<reference evidence="3" key="1">
    <citation type="submission" date="2022-02" db="EMBL/GenBank/DDBJ databases">
        <title>Atlantic sturgeon de novo genome assembly.</title>
        <authorList>
            <person name="Stock M."/>
            <person name="Klopp C."/>
            <person name="Guiguen Y."/>
            <person name="Cabau C."/>
            <person name="Parinello H."/>
            <person name="Santidrian Yebra-Pimentel E."/>
            <person name="Kuhl H."/>
            <person name="Dirks R.P."/>
            <person name="Guessner J."/>
            <person name="Wuertz S."/>
            <person name="Du K."/>
            <person name="Schartl M."/>
        </authorList>
    </citation>
    <scope>NUCLEOTIDE SEQUENCE</scope>
    <source>
        <strain evidence="3">STURGEONOMICS-FGT-2020</strain>
        <tissue evidence="3">Whole blood</tissue>
    </source>
</reference>
<proteinExistence type="predicted"/>
<dbReference type="PANTHER" id="PTHR46829">
    <property type="entry name" value="STERILE ALPHA MOTIF DOMAIN-CONTAINING PROTEIN 15"/>
    <property type="match status" value="1"/>
</dbReference>
<accession>A0AAD8CGT6</accession>
<name>A0AAD8CGT6_ACIOX</name>